<dbReference type="OrthoDB" id="5355033at2"/>
<dbReference type="PANTHER" id="PTHR43451">
    <property type="entry name" value="ACETYLTRANSFERASE (GNAT) FAMILY PROTEIN"/>
    <property type="match status" value="1"/>
</dbReference>
<dbReference type="GO" id="GO:0016747">
    <property type="term" value="F:acyltransferase activity, transferring groups other than amino-acyl groups"/>
    <property type="evidence" value="ECO:0007669"/>
    <property type="project" value="InterPro"/>
</dbReference>
<dbReference type="SUPFAM" id="SSF55729">
    <property type="entry name" value="Acyl-CoA N-acyltransferases (Nat)"/>
    <property type="match status" value="1"/>
</dbReference>
<evidence type="ECO:0000259" key="1">
    <source>
        <dbReference type="PROSITE" id="PS51186"/>
    </source>
</evidence>
<organism evidence="2 3">
    <name type="scientific">Pseudorhodoferax soli</name>
    <dbReference type="NCBI Taxonomy" id="545864"/>
    <lineage>
        <taxon>Bacteria</taxon>
        <taxon>Pseudomonadati</taxon>
        <taxon>Pseudomonadota</taxon>
        <taxon>Betaproteobacteria</taxon>
        <taxon>Burkholderiales</taxon>
        <taxon>Comamonadaceae</taxon>
    </lineage>
</organism>
<dbReference type="AlphaFoldDB" id="A0A368XB41"/>
<dbReference type="CDD" id="cd04301">
    <property type="entry name" value="NAT_SF"/>
    <property type="match status" value="1"/>
</dbReference>
<evidence type="ECO:0000313" key="3">
    <source>
        <dbReference type="Proteomes" id="UP000252884"/>
    </source>
</evidence>
<keyword evidence="2" id="KW-0808">Transferase</keyword>
<proteinExistence type="predicted"/>
<keyword evidence="3" id="KW-1185">Reference proteome</keyword>
<dbReference type="PANTHER" id="PTHR43451:SF1">
    <property type="entry name" value="ACETYLTRANSFERASE"/>
    <property type="match status" value="1"/>
</dbReference>
<evidence type="ECO:0000313" key="2">
    <source>
        <dbReference type="EMBL" id="RCW63637.1"/>
    </source>
</evidence>
<dbReference type="InterPro" id="IPR052564">
    <property type="entry name" value="N-acetyltrans/Recomb-assoc"/>
</dbReference>
<dbReference type="EMBL" id="QPJK01000018">
    <property type="protein sequence ID" value="RCW63637.1"/>
    <property type="molecule type" value="Genomic_DNA"/>
</dbReference>
<name>A0A368XB41_9BURK</name>
<dbReference type="PROSITE" id="PS51186">
    <property type="entry name" value="GNAT"/>
    <property type="match status" value="1"/>
</dbReference>
<accession>A0A368XB41</accession>
<dbReference type="RefSeq" id="WP_114472621.1">
    <property type="nucleotide sequence ID" value="NZ_QPJK01000018.1"/>
</dbReference>
<sequence>MKVRRLVPGEAEKLFSIHFSAVHRIAARDYSREQLEAWVPPDTDMAEWVCRIQRLDPFVAEIDGEPVGYADLQPSGYIDQFFVSGVHARMGIGQCLMLHIIEEAHRAAIVDLTSDVSLTAEPFFAANGFQVVERRFPVRRGVTLPNALMRKIL</sequence>
<gene>
    <name evidence="2" type="ORF">DES41_11833</name>
</gene>
<reference evidence="2 3" key="1">
    <citation type="submission" date="2018-07" db="EMBL/GenBank/DDBJ databases">
        <title>Genomic Encyclopedia of Type Strains, Phase IV (KMG-IV): sequencing the most valuable type-strain genomes for metagenomic binning, comparative biology and taxonomic classification.</title>
        <authorList>
            <person name="Goeker M."/>
        </authorList>
    </citation>
    <scope>NUCLEOTIDE SEQUENCE [LARGE SCALE GENOMIC DNA]</scope>
    <source>
        <strain evidence="2 3">DSM 21634</strain>
    </source>
</reference>
<dbReference type="Proteomes" id="UP000252884">
    <property type="component" value="Unassembled WGS sequence"/>
</dbReference>
<dbReference type="Pfam" id="PF13673">
    <property type="entry name" value="Acetyltransf_10"/>
    <property type="match status" value="1"/>
</dbReference>
<feature type="domain" description="N-acetyltransferase" evidence="1">
    <location>
        <begin position="1"/>
        <end position="153"/>
    </location>
</feature>
<protein>
    <submittedName>
        <fullName evidence="2">GNAT family acetyltransferase</fullName>
    </submittedName>
</protein>
<dbReference type="Gene3D" id="3.40.630.30">
    <property type="match status" value="1"/>
</dbReference>
<dbReference type="InterPro" id="IPR016181">
    <property type="entry name" value="Acyl_CoA_acyltransferase"/>
</dbReference>
<comment type="caution">
    <text evidence="2">The sequence shown here is derived from an EMBL/GenBank/DDBJ whole genome shotgun (WGS) entry which is preliminary data.</text>
</comment>
<dbReference type="InterPro" id="IPR000182">
    <property type="entry name" value="GNAT_dom"/>
</dbReference>